<protein>
    <recommendedName>
        <fullName evidence="1">LA2681-like HEPN domain-containing protein</fullName>
    </recommendedName>
</protein>
<dbReference type="EMBL" id="BSOW01000028">
    <property type="protein sequence ID" value="GLR89776.1"/>
    <property type="molecule type" value="Genomic_DNA"/>
</dbReference>
<reference evidence="3" key="1">
    <citation type="journal article" date="2019" name="Int. J. Syst. Evol. Microbiol.">
        <title>The Global Catalogue of Microorganisms (GCM) 10K type strain sequencing project: providing services to taxonomists for standard genome sequencing and annotation.</title>
        <authorList>
            <consortium name="The Broad Institute Genomics Platform"/>
            <consortium name="The Broad Institute Genome Sequencing Center for Infectious Disease"/>
            <person name="Wu L."/>
            <person name="Ma J."/>
        </authorList>
    </citation>
    <scope>NUCLEOTIDE SEQUENCE [LARGE SCALE GENOMIC DNA]</scope>
    <source>
        <strain evidence="3">NBRC 102520</strain>
    </source>
</reference>
<evidence type="ECO:0000313" key="3">
    <source>
        <dbReference type="Proteomes" id="UP001156905"/>
    </source>
</evidence>
<dbReference type="InterPro" id="IPR011990">
    <property type="entry name" value="TPR-like_helical_dom_sf"/>
</dbReference>
<comment type="caution">
    <text evidence="2">The sequence shown here is derived from an EMBL/GenBank/DDBJ whole genome shotgun (WGS) entry which is preliminary data.</text>
</comment>
<organism evidence="2 3">
    <name type="scientific">Bradyrhizobium iriomotense</name>
    <dbReference type="NCBI Taxonomy" id="441950"/>
    <lineage>
        <taxon>Bacteria</taxon>
        <taxon>Pseudomonadati</taxon>
        <taxon>Pseudomonadota</taxon>
        <taxon>Alphaproteobacteria</taxon>
        <taxon>Hyphomicrobiales</taxon>
        <taxon>Nitrobacteraceae</taxon>
        <taxon>Bradyrhizobium</taxon>
    </lineage>
</organism>
<accession>A0ABQ6B8F2</accession>
<evidence type="ECO:0000259" key="1">
    <source>
        <dbReference type="Pfam" id="PF18733"/>
    </source>
</evidence>
<dbReference type="InterPro" id="IPR040826">
    <property type="entry name" value="HEPN_LA2681"/>
</dbReference>
<sequence length="525" mass="60035">MTTDPTQILQKLIAQGPPQATETGSAALKRIGMLIDLAGDLGRDDATVLALEWCDLLREKKLTKQQRVLLDYFRANAWANRKRLKHRDPDSAWQWNQPELQNEIFHLRSAAHAPGFEKLSALRRCQILTNLGNQLNTLGRCVEAVAVWTRALSIDPKFGMARGNRGSGLTRYASSLYDNGHRGLFLFRAHEDLHAALSPKARYVGPEGEGAIKFFAGVKKRIEPAIHLDHAKSIKWEGHRIGRSASERQYRRWTLHQGLFLNPLNDLGPHSIAAIDLLSLPSFTSNLGEPPSLIAFFDQMKQEFVSGRWLLFEGLHSDAVHFSDRDVVLYNTLDYPSYSLAVEKVKAAFRIVYSVLDKVAFFLNDYAKLGIPAHRVYFRTIWYEKSDPARSVRPEFLQSKNLPFRALYWLAKDLFDPALKDTMEPDAKELYTIRNHLEHSYLRVHEILIRKQPSAAPDPWTDRLAYSVSRSELNAKTIQLYRMARAALIYLALGMHHEENKRDRTGPKGLKMPMSLDRWSDTWKV</sequence>
<keyword evidence="3" id="KW-1185">Reference proteome</keyword>
<proteinExistence type="predicted"/>
<gene>
    <name evidence="2" type="ORF">GCM10007857_64900</name>
</gene>
<feature type="domain" description="LA2681-like HEPN" evidence="1">
    <location>
        <begin position="287"/>
        <end position="498"/>
    </location>
</feature>
<dbReference type="Pfam" id="PF18733">
    <property type="entry name" value="HEPN_LA2681"/>
    <property type="match status" value="1"/>
</dbReference>
<evidence type="ECO:0000313" key="2">
    <source>
        <dbReference type="EMBL" id="GLR89776.1"/>
    </source>
</evidence>
<dbReference type="Proteomes" id="UP001156905">
    <property type="component" value="Unassembled WGS sequence"/>
</dbReference>
<name>A0ABQ6B8F2_9BRAD</name>
<dbReference type="SUPFAM" id="SSF48452">
    <property type="entry name" value="TPR-like"/>
    <property type="match status" value="1"/>
</dbReference>
<dbReference type="Gene3D" id="1.25.40.10">
    <property type="entry name" value="Tetratricopeptide repeat domain"/>
    <property type="match status" value="1"/>
</dbReference>
<dbReference type="RefSeq" id="WP_284272144.1">
    <property type="nucleotide sequence ID" value="NZ_BSOW01000028.1"/>
</dbReference>